<sequence>MKNQKENCFKSKFILLNSQEDSHEIIWSCSDSSDYEYSHNDINVKAVKRKKKLVKGKKKISNNVSNLDITFVDVTFEKNNEKNVEESQNHSNIDNVSNLSNFGCKSPILSSQRYVAPMKRRQSTVNCPSGHKEMEPVSPVLVLKYNTPKISPKIRKKLFNNNANTNQDTCRENRSLSPVLTCIENGLIKSSKHKAATIDNTNLNKDICQINTYREKHKYDSSLTKVQQTNKNNNNYKNEENSLTYEEKQIYKNNVNLDDTLTDKTSSVLLAEKVKLYFDSYFSSTTNSQHSISEYESKSSPDSNDDIEIINSLPRTKNSQCLKSDNKSSSDSLKFDKIPQTKKVKYKKDGLAYRLSVLIKKQNANTSLWYHERFLVANSNFVLPQEQFLAFRIQEVSFKYGCFLLRALNLNDDTCVIIINNLYAKSNIFKENSVLKLYKPYKFIESKRYQLIINVCKYECIMLKK</sequence>
<dbReference type="Proteomes" id="UP001652626">
    <property type="component" value="Chromosome 29"/>
</dbReference>
<dbReference type="GeneID" id="113395450"/>
<dbReference type="OMA" id="VNVCKFE"/>
<evidence type="ECO:0000256" key="1">
    <source>
        <dbReference type="SAM" id="Coils"/>
    </source>
</evidence>
<dbReference type="OrthoDB" id="7475009at2759"/>
<keyword evidence="1" id="KW-0175">Coiled coil</keyword>
<gene>
    <name evidence="3" type="primary">LOC113395450</name>
</gene>
<name>A0A8B8HVC1_VANTA</name>
<dbReference type="RefSeq" id="XP_026488813.2">
    <property type="nucleotide sequence ID" value="XM_026633028.2"/>
</dbReference>
<organism evidence="2 3">
    <name type="scientific">Vanessa tameamea</name>
    <name type="common">Kamehameha butterfly</name>
    <dbReference type="NCBI Taxonomy" id="334116"/>
    <lineage>
        <taxon>Eukaryota</taxon>
        <taxon>Metazoa</taxon>
        <taxon>Ecdysozoa</taxon>
        <taxon>Arthropoda</taxon>
        <taxon>Hexapoda</taxon>
        <taxon>Insecta</taxon>
        <taxon>Pterygota</taxon>
        <taxon>Neoptera</taxon>
        <taxon>Endopterygota</taxon>
        <taxon>Lepidoptera</taxon>
        <taxon>Glossata</taxon>
        <taxon>Ditrysia</taxon>
        <taxon>Papilionoidea</taxon>
        <taxon>Nymphalidae</taxon>
        <taxon>Nymphalinae</taxon>
        <taxon>Vanessa</taxon>
    </lineage>
</organism>
<proteinExistence type="predicted"/>
<dbReference type="AlphaFoldDB" id="A0A8B8HVC1"/>
<keyword evidence="2" id="KW-1185">Reference proteome</keyword>
<protein>
    <submittedName>
        <fullName evidence="3">Uncharacterized protein</fullName>
    </submittedName>
</protein>
<reference evidence="3" key="1">
    <citation type="submission" date="2025-08" db="UniProtKB">
        <authorList>
            <consortium name="RefSeq"/>
        </authorList>
    </citation>
    <scope>IDENTIFICATION</scope>
    <source>
        <tissue evidence="3">Whole body</tissue>
    </source>
</reference>
<feature type="coiled-coil region" evidence="1">
    <location>
        <begin position="219"/>
        <end position="246"/>
    </location>
</feature>
<evidence type="ECO:0000313" key="3">
    <source>
        <dbReference type="RefSeq" id="XP_026488813.2"/>
    </source>
</evidence>
<evidence type="ECO:0000313" key="2">
    <source>
        <dbReference type="Proteomes" id="UP001652626"/>
    </source>
</evidence>
<accession>A0A8B8HVC1</accession>